<feature type="compositionally biased region" description="Low complexity" evidence="2">
    <location>
        <begin position="15"/>
        <end position="34"/>
    </location>
</feature>
<evidence type="ECO:0000313" key="5">
    <source>
        <dbReference type="EMBL" id="EPE03326.1"/>
    </source>
</evidence>
<dbReference type="InterPro" id="IPR016130">
    <property type="entry name" value="Tyr_Pase_AS"/>
</dbReference>
<feature type="region of interest" description="Disordered" evidence="2">
    <location>
        <begin position="710"/>
        <end position="745"/>
    </location>
</feature>
<dbReference type="EMBL" id="KE148168">
    <property type="protein sequence ID" value="EPE03326.1"/>
    <property type="molecule type" value="Genomic_DNA"/>
</dbReference>
<dbReference type="InterPro" id="IPR000387">
    <property type="entry name" value="Tyr_Pase_dom"/>
</dbReference>
<dbReference type="eggNOG" id="KOG4228">
    <property type="taxonomic scope" value="Eukaryota"/>
</dbReference>
<dbReference type="PROSITE" id="PS50055">
    <property type="entry name" value="TYR_PHOSPHATASE_PTP"/>
    <property type="match status" value="1"/>
</dbReference>
<evidence type="ECO:0000259" key="3">
    <source>
        <dbReference type="PROSITE" id="PS50055"/>
    </source>
</evidence>
<feature type="compositionally biased region" description="Basic and acidic residues" evidence="2">
    <location>
        <begin position="517"/>
        <end position="548"/>
    </location>
</feature>
<dbReference type="STRING" id="1262450.S3BV93"/>
<evidence type="ECO:0000256" key="1">
    <source>
        <dbReference type="ARBA" id="ARBA00009649"/>
    </source>
</evidence>
<dbReference type="InterPro" id="IPR029021">
    <property type="entry name" value="Prot-tyrosine_phosphatase-like"/>
</dbReference>
<dbReference type="InterPro" id="IPR000242">
    <property type="entry name" value="PTP_cat"/>
</dbReference>
<feature type="domain" description="Tyrosine specific protein phosphatases" evidence="4">
    <location>
        <begin position="589"/>
        <end position="689"/>
    </location>
</feature>
<dbReference type="HOGENOM" id="CLU_001645_9_12_1"/>
<feature type="compositionally biased region" description="Polar residues" evidence="2">
    <location>
        <begin position="250"/>
        <end position="268"/>
    </location>
</feature>
<keyword evidence="6" id="KW-1185">Reference proteome</keyword>
<comment type="similarity">
    <text evidence="1">Belongs to the protein-tyrosine phosphatase family. Non-receptor class subfamily.</text>
</comment>
<dbReference type="PANTHER" id="PTHR19134:SF449">
    <property type="entry name" value="TYROSINE-PROTEIN PHOSPHATASE 1"/>
    <property type="match status" value="1"/>
</dbReference>
<dbReference type="SMART" id="SM00404">
    <property type="entry name" value="PTPc_motif"/>
    <property type="match status" value="1"/>
</dbReference>
<name>S3BV93_OPHP1</name>
<feature type="compositionally biased region" description="Low complexity" evidence="2">
    <location>
        <begin position="96"/>
        <end position="125"/>
    </location>
</feature>
<reference evidence="5 6" key="1">
    <citation type="journal article" date="2013" name="BMC Genomics">
        <title>The genome and transcriptome of the pine saprophyte Ophiostoma piceae, and a comparison with the bark beetle-associated pine pathogen Grosmannia clavigera.</title>
        <authorList>
            <person name="Haridas S."/>
            <person name="Wang Y."/>
            <person name="Lim L."/>
            <person name="Massoumi Alamouti S."/>
            <person name="Jackman S."/>
            <person name="Docking R."/>
            <person name="Robertson G."/>
            <person name="Birol I."/>
            <person name="Bohlmann J."/>
            <person name="Breuil C."/>
        </authorList>
    </citation>
    <scope>NUCLEOTIDE SEQUENCE [LARGE SCALE GENOMIC DNA]</scope>
    <source>
        <strain evidence="5 6">UAMH 11346</strain>
    </source>
</reference>
<dbReference type="AlphaFoldDB" id="S3BV93"/>
<dbReference type="PROSITE" id="PS50056">
    <property type="entry name" value="TYR_PHOSPHATASE_2"/>
    <property type="match status" value="1"/>
</dbReference>
<feature type="compositionally biased region" description="Low complexity" evidence="2">
    <location>
        <begin position="144"/>
        <end position="156"/>
    </location>
</feature>
<sequence length="745" mass="80998">MERFSRFRRYKKATAAAAAAASSTAPATRTATPTGTLSSATTPTPTQNTSFSPPTPPQRPATSAGTLTAASSSTPPPDMPRVPSIHTDSDDARPMTSSSHAQSTTSSFLSANSVPPLPTSTSPSPQDLQGQPPAQSPVPATRIPTPTSTLPQTTQQKMRGAMRTSRSPFRNLLKSSTKRSRGSPPSTPPTATPAALHASPTTGLNVQMQNISFPTDGTSPSPSQNTGGVSLGTATGASTNVVQAEERRSMQSTASSNKPSMPSFLTTTPREMEQKFLDLVWLERSRLSNSMAQPTGRWARVHGMQARMLDRYANIQPWDKNRVKLKVPAGHVGYINASPIVLTTTAPAHAARPPDRFIAMQGPRQNSVDHVWRMVYEQLRSPAVIVMLTETYEGMQEKCYPYFPRSPDDPPMQINERDEFGDGFRATVQCEAIEETAYGDAIELRRIVMRVHRKASKPVNEGGAGEGGAPLGVRRSEDVDMEMGGAPLRPTSSSTTAASIAGGVKIRDDGEAEETDTEKGENDAKDGKEERDESDEKHEKDEKDEKEGSPAAMPAEDIDMTDFEDERVVYHFLYKRWPDFGVPVLDDVDSFLGLMRLSAEKNADQDNPRIVHCSAGVGRSGTFIALEHLQRELEAGVFEDEPMSTAAQSQSQSGQSEGTPDAQDDIVFSTVNQLREQRRMMVQAESQYMFIYRVLRKLWEEKYGVSAVAGADVGSGSDTVSDTSSYVSEPAAKRLEVDPHPDRKY</sequence>
<dbReference type="InterPro" id="IPR050348">
    <property type="entry name" value="Protein-Tyr_Phosphatase"/>
</dbReference>
<feature type="region of interest" description="Disordered" evidence="2">
    <location>
        <begin position="482"/>
        <end position="557"/>
    </location>
</feature>
<dbReference type="SUPFAM" id="SSF52799">
    <property type="entry name" value="(Phosphotyrosine protein) phosphatases II"/>
    <property type="match status" value="1"/>
</dbReference>
<dbReference type="PANTHER" id="PTHR19134">
    <property type="entry name" value="RECEPTOR-TYPE TYROSINE-PROTEIN PHOSPHATASE"/>
    <property type="match status" value="1"/>
</dbReference>
<accession>S3BV93</accession>
<dbReference type="Gene3D" id="3.90.190.10">
    <property type="entry name" value="Protein tyrosine phosphatase superfamily"/>
    <property type="match status" value="2"/>
</dbReference>
<evidence type="ECO:0000259" key="4">
    <source>
        <dbReference type="PROSITE" id="PS50056"/>
    </source>
</evidence>
<evidence type="ECO:0000313" key="6">
    <source>
        <dbReference type="Proteomes" id="UP000016923"/>
    </source>
</evidence>
<feature type="region of interest" description="Disordered" evidence="2">
    <location>
        <begin position="15"/>
        <end position="198"/>
    </location>
</feature>
<feature type="compositionally biased region" description="Low complexity" evidence="2">
    <location>
        <begin position="491"/>
        <end position="501"/>
    </location>
</feature>
<evidence type="ECO:0000256" key="2">
    <source>
        <dbReference type="SAM" id="MobiDB-lite"/>
    </source>
</evidence>
<feature type="region of interest" description="Disordered" evidence="2">
    <location>
        <begin position="641"/>
        <end position="665"/>
    </location>
</feature>
<feature type="domain" description="Tyrosine-protein phosphatase" evidence="3">
    <location>
        <begin position="310"/>
        <end position="698"/>
    </location>
</feature>
<organism evidence="5 6">
    <name type="scientific">Ophiostoma piceae (strain UAMH 11346)</name>
    <name type="common">Sap stain fungus</name>
    <dbReference type="NCBI Taxonomy" id="1262450"/>
    <lineage>
        <taxon>Eukaryota</taxon>
        <taxon>Fungi</taxon>
        <taxon>Dikarya</taxon>
        <taxon>Ascomycota</taxon>
        <taxon>Pezizomycotina</taxon>
        <taxon>Sordariomycetes</taxon>
        <taxon>Sordariomycetidae</taxon>
        <taxon>Ophiostomatales</taxon>
        <taxon>Ophiostomataceae</taxon>
        <taxon>Ophiostoma</taxon>
    </lineage>
</organism>
<dbReference type="OMA" id="RCEAIEH"/>
<feature type="compositionally biased region" description="Low complexity" evidence="2">
    <location>
        <begin position="60"/>
        <end position="73"/>
    </location>
</feature>
<dbReference type="InterPro" id="IPR003595">
    <property type="entry name" value="Tyr_Pase_cat"/>
</dbReference>
<dbReference type="GO" id="GO:0004725">
    <property type="term" value="F:protein tyrosine phosphatase activity"/>
    <property type="evidence" value="ECO:0007669"/>
    <property type="project" value="InterPro"/>
</dbReference>
<proteinExistence type="inferred from homology"/>
<feature type="compositionally biased region" description="Polar residues" evidence="2">
    <location>
        <begin position="210"/>
        <end position="242"/>
    </location>
</feature>
<gene>
    <name evidence="5" type="ORF">F503_07629</name>
</gene>
<protein>
    <submittedName>
        <fullName evidence="5">Protein-tyrosine phosphatase</fullName>
    </submittedName>
</protein>
<feature type="region of interest" description="Disordered" evidence="2">
    <location>
        <begin position="210"/>
        <end position="268"/>
    </location>
</feature>
<dbReference type="PRINTS" id="PR00700">
    <property type="entry name" value="PRTYPHPHTASE"/>
</dbReference>
<feature type="compositionally biased region" description="Low complexity" evidence="2">
    <location>
        <begin position="712"/>
        <end position="728"/>
    </location>
</feature>
<dbReference type="SMART" id="SM00194">
    <property type="entry name" value="PTPc"/>
    <property type="match status" value="1"/>
</dbReference>
<dbReference type="VEuPathDB" id="FungiDB:F503_07629"/>
<dbReference type="Proteomes" id="UP000016923">
    <property type="component" value="Unassembled WGS sequence"/>
</dbReference>
<dbReference type="eggNOG" id="KOG0791">
    <property type="taxonomic scope" value="Eukaryota"/>
</dbReference>
<feature type="compositionally biased region" description="Polar residues" evidence="2">
    <location>
        <begin position="35"/>
        <end position="52"/>
    </location>
</feature>
<dbReference type="Pfam" id="PF00102">
    <property type="entry name" value="Y_phosphatase"/>
    <property type="match status" value="2"/>
</dbReference>
<feature type="compositionally biased region" description="Basic and acidic residues" evidence="2">
    <location>
        <begin position="731"/>
        <end position="745"/>
    </location>
</feature>
<dbReference type="PROSITE" id="PS00383">
    <property type="entry name" value="TYR_PHOSPHATASE_1"/>
    <property type="match status" value="1"/>
</dbReference>
<dbReference type="OrthoDB" id="10253954at2759"/>